<dbReference type="InParanoid" id="G3IAF8"/>
<dbReference type="SUPFAM" id="SSF48366">
    <property type="entry name" value="Ras GEF"/>
    <property type="match status" value="1"/>
</dbReference>
<protein>
    <submittedName>
        <fullName evidence="5">Ral guanine nucleotide dissociation stimulator</fullName>
    </submittedName>
</protein>
<keyword evidence="1" id="KW-0344">Guanine-nucleotide releasing factor</keyword>
<keyword evidence="3" id="KW-0732">Signal</keyword>
<dbReference type="Pfam" id="PF00618">
    <property type="entry name" value="RasGEF_N"/>
    <property type="match status" value="1"/>
</dbReference>
<sequence>MHFQSVGLCLGLLFITVNAEFMNDGVDVEDFSENPEESSIKEDDPSSGVGKESAPKVLKEASRRTPLFGSLEEMVAHLVTSLQAGNTCFVLVFLCIYHRFLTTQQVLDMLFKRTLCTLLELWLDKFPEDFCKIEHLPLLQRLKSYLIVNLPYSDLLVRVHNVEMQLLAQMASKEEAKEEEEEEEEASG</sequence>
<dbReference type="InterPro" id="IPR000651">
    <property type="entry name" value="Ras-like_Gua-exchang_fac_N"/>
</dbReference>
<evidence type="ECO:0000313" key="6">
    <source>
        <dbReference type="Proteomes" id="UP000001075"/>
    </source>
</evidence>
<dbReference type="PaxDb" id="10029-XP_007622459.1"/>
<dbReference type="AlphaFoldDB" id="G3IAF8"/>
<dbReference type="EMBL" id="JH001702">
    <property type="protein sequence ID" value="EGW12131.1"/>
    <property type="molecule type" value="Genomic_DNA"/>
</dbReference>
<dbReference type="Gene3D" id="1.20.870.10">
    <property type="entry name" value="Son of sevenless (SoS) protein Chain: S domain 1"/>
    <property type="match status" value="1"/>
</dbReference>
<dbReference type="PROSITE" id="PS50212">
    <property type="entry name" value="RASGEF_NTER"/>
    <property type="match status" value="1"/>
</dbReference>
<proteinExistence type="predicted"/>
<dbReference type="GO" id="GO:0005085">
    <property type="term" value="F:guanyl-nucleotide exchange factor activity"/>
    <property type="evidence" value="ECO:0007669"/>
    <property type="project" value="UniProtKB-KW"/>
</dbReference>
<evidence type="ECO:0000313" key="5">
    <source>
        <dbReference type="EMBL" id="EGW12131.1"/>
    </source>
</evidence>
<feature type="domain" description="N-terminal Ras-GEF" evidence="4">
    <location>
        <begin position="62"/>
        <end position="167"/>
    </location>
</feature>
<evidence type="ECO:0000256" key="1">
    <source>
        <dbReference type="PROSITE-ProRule" id="PRU00135"/>
    </source>
</evidence>
<feature type="region of interest" description="Disordered" evidence="2">
    <location>
        <begin position="31"/>
        <end position="56"/>
    </location>
</feature>
<gene>
    <name evidence="5" type="ORF">I79_020579</name>
</gene>
<dbReference type="PANTHER" id="PTHR46793">
    <property type="entry name" value="1700018F24RIK PROTEIN-RELATED-RELATED"/>
    <property type="match status" value="1"/>
</dbReference>
<name>G3IAF8_CRIGR</name>
<dbReference type="InterPro" id="IPR023578">
    <property type="entry name" value="Ras_GEF_dom_sf"/>
</dbReference>
<organism evidence="5 6">
    <name type="scientific">Cricetulus griseus</name>
    <name type="common">Chinese hamster</name>
    <name type="synonym">Cricetulus barabensis griseus</name>
    <dbReference type="NCBI Taxonomy" id="10029"/>
    <lineage>
        <taxon>Eukaryota</taxon>
        <taxon>Metazoa</taxon>
        <taxon>Chordata</taxon>
        <taxon>Craniata</taxon>
        <taxon>Vertebrata</taxon>
        <taxon>Euteleostomi</taxon>
        <taxon>Mammalia</taxon>
        <taxon>Eutheria</taxon>
        <taxon>Euarchontoglires</taxon>
        <taxon>Glires</taxon>
        <taxon>Rodentia</taxon>
        <taxon>Myomorpha</taxon>
        <taxon>Muroidea</taxon>
        <taxon>Cricetidae</taxon>
        <taxon>Cricetinae</taxon>
        <taxon>Cricetulus</taxon>
    </lineage>
</organism>
<evidence type="ECO:0000256" key="2">
    <source>
        <dbReference type="SAM" id="MobiDB-lite"/>
    </source>
</evidence>
<dbReference type="STRING" id="10029.G3IAF8"/>
<evidence type="ECO:0000259" key="4">
    <source>
        <dbReference type="PROSITE" id="PS50212"/>
    </source>
</evidence>
<accession>G3IAF8</accession>
<dbReference type="Proteomes" id="UP000001075">
    <property type="component" value="Unassembled WGS sequence"/>
</dbReference>
<feature type="chain" id="PRO_5003445106" evidence="3">
    <location>
        <begin position="20"/>
        <end position="188"/>
    </location>
</feature>
<evidence type="ECO:0000256" key="3">
    <source>
        <dbReference type="SAM" id="SignalP"/>
    </source>
</evidence>
<feature type="signal peptide" evidence="3">
    <location>
        <begin position="1"/>
        <end position="19"/>
    </location>
</feature>
<reference evidence="6" key="1">
    <citation type="journal article" date="2011" name="Nat. Biotechnol.">
        <title>The genomic sequence of the Chinese hamster ovary (CHO)-K1 cell line.</title>
        <authorList>
            <person name="Xu X."/>
            <person name="Nagarajan H."/>
            <person name="Lewis N.E."/>
            <person name="Pan S."/>
            <person name="Cai Z."/>
            <person name="Liu X."/>
            <person name="Chen W."/>
            <person name="Xie M."/>
            <person name="Wang W."/>
            <person name="Hammond S."/>
            <person name="Andersen M.R."/>
            <person name="Neff N."/>
            <person name="Passarelli B."/>
            <person name="Koh W."/>
            <person name="Fan H.C."/>
            <person name="Wang J."/>
            <person name="Gui Y."/>
            <person name="Lee K.H."/>
            <person name="Betenbaugh M.J."/>
            <person name="Quake S.R."/>
            <person name="Famili I."/>
            <person name="Palsson B.O."/>
            <person name="Wang J."/>
        </authorList>
    </citation>
    <scope>NUCLEOTIDE SEQUENCE [LARGE SCALE GENOMIC DNA]</scope>
    <source>
        <strain evidence="6">CHO K1 cell line</strain>
    </source>
</reference>
<dbReference type="PANTHER" id="PTHR46793:SF3">
    <property type="entry name" value="RIKEN CDNA 4930596D02 GENE"/>
    <property type="match status" value="1"/>
</dbReference>